<dbReference type="HOGENOM" id="CLU_038244_0_0_0"/>
<dbReference type="Proteomes" id="UP000000787">
    <property type="component" value="Chromosome"/>
</dbReference>
<proteinExistence type="predicted"/>
<name>A9AVX4_HERA2</name>
<dbReference type="eggNOG" id="COG4373">
    <property type="taxonomic scope" value="Bacteria"/>
</dbReference>
<organism evidence="1 2">
    <name type="scientific">Herpetosiphon aurantiacus (strain ATCC 23779 / DSM 785 / 114-95)</name>
    <dbReference type="NCBI Taxonomy" id="316274"/>
    <lineage>
        <taxon>Bacteria</taxon>
        <taxon>Bacillati</taxon>
        <taxon>Chloroflexota</taxon>
        <taxon>Chloroflexia</taxon>
        <taxon>Herpetosiphonales</taxon>
        <taxon>Herpetosiphonaceae</taxon>
        <taxon>Herpetosiphon</taxon>
    </lineage>
</organism>
<gene>
    <name evidence="1" type="ordered locus">Haur_0564</name>
</gene>
<dbReference type="Gene3D" id="3.40.50.300">
    <property type="entry name" value="P-loop containing nucleotide triphosphate hydrolases"/>
    <property type="match status" value="1"/>
</dbReference>
<evidence type="ECO:0000313" key="1">
    <source>
        <dbReference type="EMBL" id="ABX03212.1"/>
    </source>
</evidence>
<dbReference type="BioCyc" id="HAUR316274:GHYA-573-MONOMER"/>
<dbReference type="STRING" id="316274.Haur_0564"/>
<evidence type="ECO:0008006" key="3">
    <source>
        <dbReference type="Google" id="ProtNLM"/>
    </source>
</evidence>
<dbReference type="InterPro" id="IPR027417">
    <property type="entry name" value="P-loop_NTPase"/>
</dbReference>
<dbReference type="EMBL" id="CP000875">
    <property type="protein sequence ID" value="ABX03212.1"/>
    <property type="molecule type" value="Genomic_DNA"/>
</dbReference>
<evidence type="ECO:0000313" key="2">
    <source>
        <dbReference type="Proteomes" id="UP000000787"/>
    </source>
</evidence>
<dbReference type="AlphaFoldDB" id="A9AVX4"/>
<accession>A9AVX4</accession>
<reference evidence="1 2" key="1">
    <citation type="journal article" date="2011" name="Stand. Genomic Sci.">
        <title>Complete genome sequence of the filamentous gliding predatory bacterium Herpetosiphon aurantiacus type strain (114-95(T)).</title>
        <authorList>
            <person name="Kiss H."/>
            <person name="Nett M."/>
            <person name="Domin N."/>
            <person name="Martin K."/>
            <person name="Maresca J.A."/>
            <person name="Copeland A."/>
            <person name="Lapidus A."/>
            <person name="Lucas S."/>
            <person name="Berry K.W."/>
            <person name="Glavina Del Rio T."/>
            <person name="Dalin E."/>
            <person name="Tice H."/>
            <person name="Pitluck S."/>
            <person name="Richardson P."/>
            <person name="Bruce D."/>
            <person name="Goodwin L."/>
            <person name="Han C."/>
            <person name="Detter J.C."/>
            <person name="Schmutz J."/>
            <person name="Brettin T."/>
            <person name="Land M."/>
            <person name="Hauser L."/>
            <person name="Kyrpides N.C."/>
            <person name="Ivanova N."/>
            <person name="Goker M."/>
            <person name="Woyke T."/>
            <person name="Klenk H.P."/>
            <person name="Bryant D.A."/>
        </authorList>
    </citation>
    <scope>NUCLEOTIDE SEQUENCE [LARGE SCALE GENOMIC DNA]</scope>
    <source>
        <strain evidence="2">ATCC 23779 / DSM 785 / 114-95</strain>
    </source>
</reference>
<dbReference type="Gene3D" id="3.30.420.240">
    <property type="match status" value="1"/>
</dbReference>
<dbReference type="InParanoid" id="A9AVX4"/>
<dbReference type="Pfam" id="PF03237">
    <property type="entry name" value="Terminase_6N"/>
    <property type="match status" value="1"/>
</dbReference>
<keyword evidence="2" id="KW-1185">Reference proteome</keyword>
<sequence length="477" mass="53116">MSKAVELAKCHADPAYFTHNYGRIDDAQGLGDGSGDMPFTLWPAQIEVLWTLLLQRLILILKARQLGISWLCCAYALWLCLFQPGKVVLIFSKGQGEADEMLHRVKRLYERLPDWMREASPALVTDNTTELEWANGSRVKSLPATKGAGRSFTASLVILDEAGFLIWAKQLYTALKPTIDGGGQLIVLSTANGIGNLFHQLWVKALSAKNRFKTIFLPWWARPTRDAQWYQEQLEEYTDLDMVRQEYPSTAQEAFLVSGRTRFKMPWLLQQTPSDGLAAESLPDALDKLDGVTMYQLPQQGRRYILAADVAEGLEHGDFCAATLIDAVSWEEMVSVHGKWEPDEYARILMALSDGYGATVAVERNNHGHAVLTTMKLAGFTRIVYGLDGRAGWLTNAQTKPQMIDLLATALRDVLVKIRNQTALNELAIYRILKNGGTGAPAGYHDDFVMAWAIALMVASQPTEVEDEAIAGSWDSY</sequence>
<protein>
    <recommendedName>
        <fullName evidence="3">Terminase large subunit gp17-like C-terminal domain-containing protein</fullName>
    </recommendedName>
</protein>
<dbReference type="KEGG" id="hau:Haur_0564"/>